<dbReference type="Proteomes" id="UP000028878">
    <property type="component" value="Unassembled WGS sequence"/>
</dbReference>
<accession>A0A1L1PUX7</accession>
<dbReference type="GO" id="GO:0005737">
    <property type="term" value="C:cytoplasm"/>
    <property type="evidence" value="ECO:0007669"/>
    <property type="project" value="TreeGrafter"/>
</dbReference>
<feature type="domain" description="Sulfatase N-terminal" evidence="4">
    <location>
        <begin position="4"/>
        <end position="404"/>
    </location>
</feature>
<dbReference type="GO" id="GO:0008484">
    <property type="term" value="F:sulfuric ester hydrolase activity"/>
    <property type="evidence" value="ECO:0007669"/>
    <property type="project" value="TreeGrafter"/>
</dbReference>
<dbReference type="GO" id="GO:0046872">
    <property type="term" value="F:metal ion binding"/>
    <property type="evidence" value="ECO:0007669"/>
    <property type="project" value="UniProtKB-KW"/>
</dbReference>
<evidence type="ECO:0000313" key="6">
    <source>
        <dbReference type="Proteomes" id="UP000028878"/>
    </source>
</evidence>
<proteinExistence type="predicted"/>
<dbReference type="InterPro" id="IPR017850">
    <property type="entry name" value="Alkaline_phosphatase_core_sf"/>
</dbReference>
<dbReference type="RefSeq" id="WP_009517479.1">
    <property type="nucleotide sequence ID" value="NZ_CCAE010000054.1"/>
</dbReference>
<evidence type="ECO:0000256" key="2">
    <source>
        <dbReference type="ARBA" id="ARBA00022801"/>
    </source>
</evidence>
<organism evidence="5 6">
    <name type="scientific">Hydrogenophaga intermedia</name>
    <dbReference type="NCBI Taxonomy" id="65786"/>
    <lineage>
        <taxon>Bacteria</taxon>
        <taxon>Pseudomonadati</taxon>
        <taxon>Pseudomonadota</taxon>
        <taxon>Betaproteobacteria</taxon>
        <taxon>Burkholderiales</taxon>
        <taxon>Comamonadaceae</taxon>
        <taxon>Hydrogenophaga</taxon>
    </lineage>
</organism>
<dbReference type="AlphaFoldDB" id="A0A1L1PUX7"/>
<evidence type="ECO:0000256" key="3">
    <source>
        <dbReference type="SAM" id="MobiDB-lite"/>
    </source>
</evidence>
<protein>
    <submittedName>
        <fullName evidence="5">Putative sulfatase YidJ</fullName>
    </submittedName>
</protein>
<keyword evidence="1" id="KW-0479">Metal-binding</keyword>
<dbReference type="InterPro" id="IPR000917">
    <property type="entry name" value="Sulfatase_N"/>
</dbReference>
<gene>
    <name evidence="5" type="ORF">BN948_04256</name>
</gene>
<dbReference type="PANTHER" id="PTHR45953">
    <property type="entry name" value="IDURONATE 2-SULFATASE"/>
    <property type="match status" value="1"/>
</dbReference>
<evidence type="ECO:0000259" key="4">
    <source>
        <dbReference type="Pfam" id="PF00884"/>
    </source>
</evidence>
<reference evidence="6" key="2">
    <citation type="submission" date="2014-11" db="EMBL/GenBank/DDBJ databases">
        <title>Draft genome sequence of Hydrogenophaga intermedia S1.</title>
        <authorList>
            <person name="Gan H.M."/>
            <person name="Chew T.H."/>
            <person name="Stolz A."/>
        </authorList>
    </citation>
    <scope>NUCLEOTIDE SEQUENCE [LARGE SCALE GENOMIC DNA]</scope>
    <source>
        <strain evidence="6">S1</strain>
    </source>
</reference>
<evidence type="ECO:0000313" key="5">
    <source>
        <dbReference type="EMBL" id="CDN89816.1"/>
    </source>
</evidence>
<keyword evidence="2" id="KW-0378">Hydrolase</keyword>
<dbReference type="SUPFAM" id="SSF53649">
    <property type="entry name" value="Alkaline phosphatase-like"/>
    <property type="match status" value="1"/>
</dbReference>
<sequence>MRRPNFLVIVTDQHRADHLGCYGHPVLRTPHIDALAARGTRFERFHAASPVCMPNRASLLTGRYPSAHGLRVNGGALSVRATTFVEQLRRAGYRTASLGKSHVQPMTDRPAEGGAPPQAIDAWKDDGGDYMQEQPRHFAGTDRHPFHTPYYGYDEVDMVTFHGDHAGGHYLQWLRRHLPEADRLRDRANQLPHDYVCPQAYRTAIPEAYYPTSYIRDRAVDFLRTTRGQAQPFFAFVSFPDPHHPFTPPGRYWGLYDPADFPVRLPFEAHRNPPPPIRWCRERFLDGSRARQGPHDSFFATEREIREAMALSAGMITMIDDAVGDIVRALQESGQAENTVIVFTSDHGDYLGDFNLVLKGALASRGITRVPFIWCDPRQAAPAVSPALASTIDIAPSVLARAGVEPYGGIQGRSLLGCLDGEGRVWDELLVEYQDSRTRQGFQRPACVRSLLTERHRLSVYQDESWGELYDHHEDPDETHNLWDAPDQGDTQSRLMQQLLRKMLSAVDPSPPARYAA</sequence>
<keyword evidence="6" id="KW-1185">Reference proteome</keyword>
<reference evidence="6" key="1">
    <citation type="submission" date="2014-02" db="EMBL/GenBank/DDBJ databases">
        <authorList>
            <person name="Gan H."/>
        </authorList>
    </citation>
    <scope>NUCLEOTIDE SEQUENCE [LARGE SCALE GENOMIC DNA]</scope>
    <source>
        <strain evidence="6">S1</strain>
    </source>
</reference>
<dbReference type="EMBL" id="CCAE010000054">
    <property type="protein sequence ID" value="CDN89816.1"/>
    <property type="molecule type" value="Genomic_DNA"/>
</dbReference>
<dbReference type="PANTHER" id="PTHR45953:SF1">
    <property type="entry name" value="IDURONATE 2-SULFATASE"/>
    <property type="match status" value="1"/>
</dbReference>
<evidence type="ECO:0000256" key="1">
    <source>
        <dbReference type="ARBA" id="ARBA00022723"/>
    </source>
</evidence>
<name>A0A1L1PUX7_HYDIT</name>
<dbReference type="Pfam" id="PF00884">
    <property type="entry name" value="Sulfatase"/>
    <property type="match status" value="1"/>
</dbReference>
<dbReference type="Gene3D" id="3.40.720.10">
    <property type="entry name" value="Alkaline Phosphatase, subunit A"/>
    <property type="match status" value="1"/>
</dbReference>
<feature type="region of interest" description="Disordered" evidence="3">
    <location>
        <begin position="99"/>
        <end position="122"/>
    </location>
</feature>